<name>A0A2Z6QP76_9GLOM</name>
<proteinExistence type="predicted"/>
<dbReference type="Proteomes" id="UP000615446">
    <property type="component" value="Unassembled WGS sequence"/>
</dbReference>
<dbReference type="EMBL" id="BLAL01000018">
    <property type="protein sequence ID" value="GES75837.1"/>
    <property type="molecule type" value="Genomic_DNA"/>
</dbReference>
<gene>
    <name evidence="3" type="ORF">RCL2_000324200</name>
    <name evidence="2" type="ORF">RclHR1_18590002</name>
</gene>
<dbReference type="OrthoDB" id="2332658at2759"/>
<organism evidence="2 4">
    <name type="scientific">Rhizophagus clarus</name>
    <dbReference type="NCBI Taxonomy" id="94130"/>
    <lineage>
        <taxon>Eukaryota</taxon>
        <taxon>Fungi</taxon>
        <taxon>Fungi incertae sedis</taxon>
        <taxon>Mucoromycota</taxon>
        <taxon>Glomeromycotina</taxon>
        <taxon>Glomeromycetes</taxon>
        <taxon>Glomerales</taxon>
        <taxon>Glomeraceae</taxon>
        <taxon>Rhizophagus</taxon>
    </lineage>
</organism>
<evidence type="ECO:0000313" key="3">
    <source>
        <dbReference type="EMBL" id="GES75837.1"/>
    </source>
</evidence>
<dbReference type="Proteomes" id="UP000247702">
    <property type="component" value="Unassembled WGS sequence"/>
</dbReference>
<keyword evidence="4" id="KW-1185">Reference proteome</keyword>
<reference evidence="3" key="2">
    <citation type="submission" date="2019-10" db="EMBL/GenBank/DDBJ databases">
        <title>Conservation and host-specific expression of non-tandemly repeated heterogenous ribosome RNA gene in arbuscular mycorrhizal fungi.</title>
        <authorList>
            <person name="Maeda T."/>
            <person name="Kobayashi Y."/>
            <person name="Nakagawa T."/>
            <person name="Ezawa T."/>
            <person name="Yamaguchi K."/>
            <person name="Bino T."/>
            <person name="Nishimoto Y."/>
            <person name="Shigenobu S."/>
            <person name="Kawaguchi M."/>
        </authorList>
    </citation>
    <scope>NUCLEOTIDE SEQUENCE</scope>
    <source>
        <strain evidence="3">HR1</strain>
    </source>
</reference>
<sequence>MPNKNEDNLFERTFTKRKSFTTMEEATDILEIGTLYLQKLNVQCQESKSEITKLKYECECREKENEILDKEREKEESYALQHISKSKDQALQESVKTHKDALLILRKIFDNDDDDDDRTSQKK</sequence>
<reference evidence="2 4" key="1">
    <citation type="submission" date="2017-11" db="EMBL/GenBank/DDBJ databases">
        <title>The genome of Rhizophagus clarus HR1 reveals common genetic basis of auxotrophy among arbuscular mycorrhizal fungi.</title>
        <authorList>
            <person name="Kobayashi Y."/>
        </authorList>
    </citation>
    <scope>NUCLEOTIDE SEQUENCE [LARGE SCALE GENOMIC DNA]</scope>
    <source>
        <strain evidence="2 4">HR1</strain>
    </source>
</reference>
<feature type="coiled-coil region" evidence="1">
    <location>
        <begin position="37"/>
        <end position="73"/>
    </location>
</feature>
<accession>A0A2Z6QP76</accession>
<evidence type="ECO:0000256" key="1">
    <source>
        <dbReference type="SAM" id="Coils"/>
    </source>
</evidence>
<protein>
    <submittedName>
        <fullName evidence="2">Uncharacterized protein</fullName>
    </submittedName>
</protein>
<dbReference type="EMBL" id="BEXD01000956">
    <property type="protein sequence ID" value="GBB91345.1"/>
    <property type="molecule type" value="Genomic_DNA"/>
</dbReference>
<comment type="caution">
    <text evidence="2">The sequence shown here is derived from an EMBL/GenBank/DDBJ whole genome shotgun (WGS) entry which is preliminary data.</text>
</comment>
<keyword evidence="1" id="KW-0175">Coiled coil</keyword>
<evidence type="ECO:0000313" key="4">
    <source>
        <dbReference type="Proteomes" id="UP000247702"/>
    </source>
</evidence>
<evidence type="ECO:0000313" key="2">
    <source>
        <dbReference type="EMBL" id="GBB91345.1"/>
    </source>
</evidence>
<dbReference type="AlphaFoldDB" id="A0A2Z6QP76"/>